<proteinExistence type="predicted"/>
<reference evidence="1 2" key="1">
    <citation type="submission" date="2014-09" db="EMBL/GenBank/DDBJ databases">
        <authorList>
            <person name="Ellenberger Sabrina"/>
        </authorList>
    </citation>
    <scope>NUCLEOTIDE SEQUENCE [LARGE SCALE GENOMIC DNA]</scope>
    <source>
        <strain evidence="1 2">CBS 412.66</strain>
    </source>
</reference>
<dbReference type="Proteomes" id="UP000054107">
    <property type="component" value="Unassembled WGS sequence"/>
</dbReference>
<accession>A0A0B7NRE2</accession>
<evidence type="ECO:0000313" key="2">
    <source>
        <dbReference type="Proteomes" id="UP000054107"/>
    </source>
</evidence>
<keyword evidence="2" id="KW-1185">Reference proteome</keyword>
<evidence type="ECO:0000313" key="1">
    <source>
        <dbReference type="EMBL" id="CEP17878.1"/>
    </source>
</evidence>
<sequence>MPLFDTVTSHFSHMNKPLSEALSHGFRTRSRPTTAAAVANDARNALTGSQERTNRSLRGRPGGVQEANPQLNGIPQDLNMSLLAFQAQQHRNEELALFVEHQATTEKPVLHFRIQLTMGYNVMFFFRWEGPNNKFISDLWNICSK</sequence>
<protein>
    <submittedName>
        <fullName evidence="1">Uncharacterized protein</fullName>
    </submittedName>
</protein>
<name>A0A0B7NRE2_9FUNG</name>
<organism evidence="1 2">
    <name type="scientific">Parasitella parasitica</name>
    <dbReference type="NCBI Taxonomy" id="35722"/>
    <lineage>
        <taxon>Eukaryota</taxon>
        <taxon>Fungi</taxon>
        <taxon>Fungi incertae sedis</taxon>
        <taxon>Mucoromycota</taxon>
        <taxon>Mucoromycotina</taxon>
        <taxon>Mucoromycetes</taxon>
        <taxon>Mucorales</taxon>
        <taxon>Mucorineae</taxon>
        <taxon>Mucoraceae</taxon>
        <taxon>Parasitella</taxon>
    </lineage>
</organism>
<gene>
    <name evidence="1" type="primary">PARPA_12178.1 scaffold 44939</name>
</gene>
<dbReference type="EMBL" id="LN733737">
    <property type="protein sequence ID" value="CEP17878.1"/>
    <property type="molecule type" value="Genomic_DNA"/>
</dbReference>
<dbReference type="AlphaFoldDB" id="A0A0B7NRE2"/>